<protein>
    <submittedName>
        <fullName evidence="2">Uncharacterized protein</fullName>
    </submittedName>
</protein>
<keyword evidence="3" id="KW-1185">Reference proteome</keyword>
<accession>A0A8K0QS12</accession>
<gene>
    <name evidence="2" type="ORF">FB567DRAFT_413310</name>
</gene>
<reference evidence="2" key="1">
    <citation type="journal article" date="2021" name="Nat. Commun.">
        <title>Genetic determinants of endophytism in the Arabidopsis root mycobiome.</title>
        <authorList>
            <person name="Mesny F."/>
            <person name="Miyauchi S."/>
            <person name="Thiergart T."/>
            <person name="Pickel B."/>
            <person name="Atanasova L."/>
            <person name="Karlsson M."/>
            <person name="Huettel B."/>
            <person name="Barry K.W."/>
            <person name="Haridas S."/>
            <person name="Chen C."/>
            <person name="Bauer D."/>
            <person name="Andreopoulos W."/>
            <person name="Pangilinan J."/>
            <person name="LaButti K."/>
            <person name="Riley R."/>
            <person name="Lipzen A."/>
            <person name="Clum A."/>
            <person name="Drula E."/>
            <person name="Henrissat B."/>
            <person name="Kohler A."/>
            <person name="Grigoriev I.V."/>
            <person name="Martin F.M."/>
            <person name="Hacquard S."/>
        </authorList>
    </citation>
    <scope>NUCLEOTIDE SEQUENCE</scope>
    <source>
        <strain evidence="2">MPI-SDFR-AT-0120</strain>
    </source>
</reference>
<dbReference type="Proteomes" id="UP000813461">
    <property type="component" value="Unassembled WGS sequence"/>
</dbReference>
<dbReference type="AlphaFoldDB" id="A0A8K0QS12"/>
<name>A0A8K0QS12_9PLEO</name>
<feature type="non-terminal residue" evidence="2">
    <location>
        <position position="73"/>
    </location>
</feature>
<feature type="region of interest" description="Disordered" evidence="1">
    <location>
        <begin position="1"/>
        <end position="54"/>
    </location>
</feature>
<organism evidence="2 3">
    <name type="scientific">Paraphoma chrysanthemicola</name>
    <dbReference type="NCBI Taxonomy" id="798071"/>
    <lineage>
        <taxon>Eukaryota</taxon>
        <taxon>Fungi</taxon>
        <taxon>Dikarya</taxon>
        <taxon>Ascomycota</taxon>
        <taxon>Pezizomycotina</taxon>
        <taxon>Dothideomycetes</taxon>
        <taxon>Pleosporomycetidae</taxon>
        <taxon>Pleosporales</taxon>
        <taxon>Pleosporineae</taxon>
        <taxon>Phaeosphaeriaceae</taxon>
        <taxon>Paraphoma</taxon>
    </lineage>
</organism>
<evidence type="ECO:0000313" key="3">
    <source>
        <dbReference type="Proteomes" id="UP000813461"/>
    </source>
</evidence>
<evidence type="ECO:0000313" key="2">
    <source>
        <dbReference type="EMBL" id="KAH7067743.1"/>
    </source>
</evidence>
<feature type="compositionally biased region" description="Polar residues" evidence="1">
    <location>
        <begin position="16"/>
        <end position="53"/>
    </location>
</feature>
<evidence type="ECO:0000256" key="1">
    <source>
        <dbReference type="SAM" id="MobiDB-lite"/>
    </source>
</evidence>
<dbReference type="EMBL" id="JAGMVJ010000034">
    <property type="protein sequence ID" value="KAH7067743.1"/>
    <property type="molecule type" value="Genomic_DNA"/>
</dbReference>
<sequence>KPNPDAAQPRCGGQHLQDSNVPAQGRSDQSPANIQAVSPTSEKNNASEGNSASAIVRWLEENEIDAPWTPEAR</sequence>
<feature type="non-terminal residue" evidence="2">
    <location>
        <position position="1"/>
    </location>
</feature>
<comment type="caution">
    <text evidence="2">The sequence shown here is derived from an EMBL/GenBank/DDBJ whole genome shotgun (WGS) entry which is preliminary data.</text>
</comment>
<proteinExistence type="predicted"/>